<sequence length="514" mass="56369">MEEKKGKKAKEKAEQIPKQFFDGKTYACQSCKNGHRVRTCNHGRTKPIAPTNQPGRPSSGSKRKCTCPKNCGCKDNCKCGRDCLCVQKMYLICLVSKPDAKDVPRTNSPKPPVWENERGQSETLKTVWADASGQLLTDNEAQRRQREKEQREQGQSGGCCSTKQPEEEIAKPAPKGGCRHRDAVKQEQATPTLDRTSLAPSTTSRCTCGTACQCTLCPEHPNNAATRQYNAQTLNLMATQHNYLPAPSMMSGSMYTPDVPQESCMGGQPRFFLSRNKPTQQDFQNFFPSAMSGDYVMSYPVDQWGAQSPLQSPPTMPLQQYPDPQPEAQMIPDLPADTLDFDNQFMSMNMDWTSRQQDDMWEMRLGDASVDQISQFPTLGPAPTPNMQLPGINGFQHLSPDPAGFHSYEHGFQHPGATGVSSPDAFSVSMSALSSPPPMPSSYASFAATPDINFSEHNSNVATPVSQPRSQSGSCCGGSRTYSPDDTTMFDVTLPNMPLSPIPSPRMVQTGPAV</sequence>
<dbReference type="Pfam" id="PF00649">
    <property type="entry name" value="Copper-fist"/>
    <property type="match status" value="1"/>
</dbReference>
<dbReference type="Gene3D" id="3.90.430.10">
    <property type="entry name" value="Copper fist DNA-binding domain"/>
    <property type="match status" value="1"/>
</dbReference>
<dbReference type="SUPFAM" id="SSF57879">
    <property type="entry name" value="Zinc domain conserved in yeast copper-regulated transcription factors"/>
    <property type="match status" value="1"/>
</dbReference>
<feature type="compositionally biased region" description="Low complexity" evidence="1">
    <location>
        <begin position="466"/>
        <end position="480"/>
    </location>
</feature>
<feature type="region of interest" description="Disordered" evidence="1">
    <location>
        <begin position="100"/>
        <end position="204"/>
    </location>
</feature>
<evidence type="ECO:0000313" key="3">
    <source>
        <dbReference type="EMBL" id="ETN43908.1"/>
    </source>
</evidence>
<name>W2S7A4_CYPE1</name>
<dbReference type="OrthoDB" id="4152704at2759"/>
<dbReference type="HOGENOM" id="CLU_033078_0_0_1"/>
<dbReference type="SMART" id="SM00412">
    <property type="entry name" value="Cu_FIST"/>
    <property type="match status" value="1"/>
</dbReference>
<dbReference type="EMBL" id="KB822717">
    <property type="protein sequence ID" value="ETN43908.1"/>
    <property type="molecule type" value="Genomic_DNA"/>
</dbReference>
<dbReference type="eggNOG" id="ENOG502T4RE">
    <property type="taxonomic scope" value="Eukaryota"/>
</dbReference>
<organism evidence="3 4">
    <name type="scientific">Cyphellophora europaea (strain CBS 101466)</name>
    <name type="common">Phialophora europaea</name>
    <dbReference type="NCBI Taxonomy" id="1220924"/>
    <lineage>
        <taxon>Eukaryota</taxon>
        <taxon>Fungi</taxon>
        <taxon>Dikarya</taxon>
        <taxon>Ascomycota</taxon>
        <taxon>Pezizomycotina</taxon>
        <taxon>Eurotiomycetes</taxon>
        <taxon>Chaetothyriomycetidae</taxon>
        <taxon>Chaetothyriales</taxon>
        <taxon>Cyphellophoraceae</taxon>
        <taxon>Cyphellophora</taxon>
    </lineage>
</organism>
<keyword evidence="4" id="KW-1185">Reference proteome</keyword>
<feature type="region of interest" description="Disordered" evidence="1">
    <location>
        <begin position="42"/>
        <end position="65"/>
    </location>
</feature>
<dbReference type="AlphaFoldDB" id="W2S7A4"/>
<dbReference type="Proteomes" id="UP000030752">
    <property type="component" value="Unassembled WGS sequence"/>
</dbReference>
<proteinExistence type="predicted"/>
<dbReference type="GO" id="GO:0003700">
    <property type="term" value="F:DNA-binding transcription factor activity"/>
    <property type="evidence" value="ECO:0007669"/>
    <property type="project" value="InterPro"/>
</dbReference>
<dbReference type="GeneID" id="19978378"/>
<feature type="domain" description="Copper-fist" evidence="2">
    <location>
        <begin position="18"/>
        <end position="58"/>
    </location>
</feature>
<evidence type="ECO:0000259" key="2">
    <source>
        <dbReference type="PROSITE" id="PS50073"/>
    </source>
</evidence>
<dbReference type="SMART" id="SM01090">
    <property type="entry name" value="Copper-fist"/>
    <property type="match status" value="1"/>
</dbReference>
<feature type="compositionally biased region" description="Polar residues" evidence="1">
    <location>
        <begin position="50"/>
        <end position="60"/>
    </location>
</feature>
<evidence type="ECO:0000256" key="1">
    <source>
        <dbReference type="SAM" id="MobiDB-lite"/>
    </source>
</evidence>
<gene>
    <name evidence="3" type="ORF">HMPREF1541_11039</name>
</gene>
<evidence type="ECO:0000313" key="4">
    <source>
        <dbReference type="Proteomes" id="UP000030752"/>
    </source>
</evidence>
<feature type="compositionally biased region" description="Basic and acidic residues" evidence="1">
    <location>
        <begin position="140"/>
        <end position="152"/>
    </location>
</feature>
<dbReference type="InParanoid" id="W2S7A4"/>
<dbReference type="RefSeq" id="XP_008713930.1">
    <property type="nucleotide sequence ID" value="XM_008715708.1"/>
</dbReference>
<dbReference type="PROSITE" id="PS50073">
    <property type="entry name" value="COPPER_FIST_2"/>
    <property type="match status" value="1"/>
</dbReference>
<protein>
    <recommendedName>
        <fullName evidence="2">Copper-fist domain-containing protein</fullName>
    </recommendedName>
</protein>
<reference evidence="3 4" key="1">
    <citation type="submission" date="2013-03" db="EMBL/GenBank/DDBJ databases">
        <title>The Genome Sequence of Phialophora europaea CBS 101466.</title>
        <authorList>
            <consortium name="The Broad Institute Genomics Platform"/>
            <person name="Cuomo C."/>
            <person name="de Hoog S."/>
            <person name="Gorbushina A."/>
            <person name="Walker B."/>
            <person name="Young S.K."/>
            <person name="Zeng Q."/>
            <person name="Gargeya S."/>
            <person name="Fitzgerald M."/>
            <person name="Haas B."/>
            <person name="Abouelleil A."/>
            <person name="Allen A.W."/>
            <person name="Alvarado L."/>
            <person name="Arachchi H.M."/>
            <person name="Berlin A.M."/>
            <person name="Chapman S.B."/>
            <person name="Gainer-Dewar J."/>
            <person name="Goldberg J."/>
            <person name="Griggs A."/>
            <person name="Gujja S."/>
            <person name="Hansen M."/>
            <person name="Howarth C."/>
            <person name="Imamovic A."/>
            <person name="Ireland A."/>
            <person name="Larimer J."/>
            <person name="McCowan C."/>
            <person name="Murphy C."/>
            <person name="Pearson M."/>
            <person name="Poon T.W."/>
            <person name="Priest M."/>
            <person name="Roberts A."/>
            <person name="Saif S."/>
            <person name="Shea T."/>
            <person name="Sisk P."/>
            <person name="Sykes S."/>
            <person name="Wortman J."/>
            <person name="Nusbaum C."/>
            <person name="Birren B."/>
        </authorList>
    </citation>
    <scope>NUCLEOTIDE SEQUENCE [LARGE SCALE GENOMIC DNA]</scope>
    <source>
        <strain evidence="3 4">CBS 101466</strain>
    </source>
</reference>
<dbReference type="InterPro" id="IPR001083">
    <property type="entry name" value="Cu_fist_DNA-bd_dom"/>
</dbReference>
<dbReference type="VEuPathDB" id="FungiDB:HMPREF1541_11039"/>
<accession>W2S7A4</accession>
<dbReference type="InterPro" id="IPR036395">
    <property type="entry name" value="Cu_fist_DNA-bd_dom_sf"/>
</dbReference>
<feature type="region of interest" description="Disordered" evidence="1">
    <location>
        <begin position="458"/>
        <end position="488"/>
    </location>
</feature>
<dbReference type="GO" id="GO:0005634">
    <property type="term" value="C:nucleus"/>
    <property type="evidence" value="ECO:0007669"/>
    <property type="project" value="InterPro"/>
</dbReference>
<dbReference type="GO" id="GO:0003677">
    <property type="term" value="F:DNA binding"/>
    <property type="evidence" value="ECO:0007669"/>
    <property type="project" value="InterPro"/>
</dbReference>
<feature type="compositionally biased region" description="Polar residues" evidence="1">
    <location>
        <begin position="187"/>
        <end position="204"/>
    </location>
</feature>
<dbReference type="GO" id="GO:0005507">
    <property type="term" value="F:copper ion binding"/>
    <property type="evidence" value="ECO:0007669"/>
    <property type="project" value="InterPro"/>
</dbReference>